<feature type="signal peptide" evidence="2">
    <location>
        <begin position="1"/>
        <end position="21"/>
    </location>
</feature>
<proteinExistence type="predicted"/>
<feature type="chain" id="PRO_5016077354" description="VWFA domain-containing protein" evidence="2">
    <location>
        <begin position="22"/>
        <end position="640"/>
    </location>
</feature>
<dbReference type="Proteomes" id="UP000248745">
    <property type="component" value="Unassembled WGS sequence"/>
</dbReference>
<dbReference type="InterPro" id="IPR002035">
    <property type="entry name" value="VWF_A"/>
</dbReference>
<evidence type="ECO:0000259" key="3">
    <source>
        <dbReference type="PROSITE" id="PS50234"/>
    </source>
</evidence>
<gene>
    <name evidence="4" type="ORF">DN068_10880</name>
</gene>
<dbReference type="PRINTS" id="PR01217">
    <property type="entry name" value="PRICHEXTENSN"/>
</dbReference>
<dbReference type="InterPro" id="IPR036465">
    <property type="entry name" value="vWFA_dom_sf"/>
</dbReference>
<dbReference type="EMBL" id="QKTW01000016">
    <property type="protein sequence ID" value="PZF72907.1"/>
    <property type="molecule type" value="Genomic_DNA"/>
</dbReference>
<evidence type="ECO:0000313" key="5">
    <source>
        <dbReference type="Proteomes" id="UP000248745"/>
    </source>
</evidence>
<keyword evidence="5" id="KW-1185">Reference proteome</keyword>
<name>A0A2W2BAJ6_9BACT</name>
<accession>A0A2W2BAJ6</accession>
<dbReference type="OrthoDB" id="5348860at2"/>
<feature type="region of interest" description="Disordered" evidence="1">
    <location>
        <begin position="345"/>
        <end position="385"/>
    </location>
</feature>
<keyword evidence="2" id="KW-0732">Signal</keyword>
<organism evidence="4 5">
    <name type="scientific">Taibaiella soli</name>
    <dbReference type="NCBI Taxonomy" id="1649169"/>
    <lineage>
        <taxon>Bacteria</taxon>
        <taxon>Pseudomonadati</taxon>
        <taxon>Bacteroidota</taxon>
        <taxon>Chitinophagia</taxon>
        <taxon>Chitinophagales</taxon>
        <taxon>Chitinophagaceae</taxon>
        <taxon>Taibaiella</taxon>
    </lineage>
</organism>
<reference evidence="4 5" key="1">
    <citation type="submission" date="2018-06" db="EMBL/GenBank/DDBJ databases">
        <title>Mucibacter soli gen. nov., sp. nov., a new member of the family Chitinophagaceae producing mucin.</title>
        <authorList>
            <person name="Kim M.-K."/>
            <person name="Park S."/>
            <person name="Kim T.-S."/>
            <person name="Joung Y."/>
            <person name="Han J.-H."/>
            <person name="Kim S.B."/>
        </authorList>
    </citation>
    <scope>NUCLEOTIDE SEQUENCE [LARGE SCALE GENOMIC DNA]</scope>
    <source>
        <strain evidence="4 5">R1-15</strain>
    </source>
</reference>
<dbReference type="Gene3D" id="3.40.50.410">
    <property type="entry name" value="von Willebrand factor, type A domain"/>
    <property type="match status" value="1"/>
</dbReference>
<evidence type="ECO:0000313" key="4">
    <source>
        <dbReference type="EMBL" id="PZF72907.1"/>
    </source>
</evidence>
<sequence>MRFFRFLIILFFIALHQVSIAQTLPDGVKQPRILILLDGSSSMVQPWSKDATRFKTAGRIITSLMDSIYRLNDQVEFALRVYGHQYPVQENNCYDTKQEVMFSKNNLTQMTLRLAALHPMGVSPIAFSLKEAAEMDLTDELHNAYSIVLITDGGESCNGNICDVVKTLLDKKIDFKPYILSLVDYKPLQKEYECLGSYLTASNEPQIGTAIETIMESYRKVLTLPNIVSKPVPAALSPTPKPGLITPPKVIIAPPPPIQKDTFSSVTSQPTTTFKQEPIVAHAPTTVPLLAKEIIFPVPLFPSLRYFPVYFATPSYKKVPVPRFTPIQPEPIPVVPTAPAPVVAAPKPTPPPAPKPTPPPAPKPTPKPTKPPVVIAPPPQKPKEAPFTIETEDAQETTVEVYFTDGHGKFFSSTPQLIFSDAHSGATIQKFYRTVDASGNPDPQNIKAGTFNITTLGKSLTLMKNVTITEKKKNKVIVKVSNGSLKFVYAGNPKRAVEEYEAVITKRFDGRVPAIRQHCNVELEYTPGNYYGEINTLPVTRFNTDIDFGGETVIEVPEAGFLQLDNPNNYKRVVLYYPLGDKYLSFYTADIANNPKPEKLDLLPGVYEAHYIKTPNIPYSKETIVPFRVTSNKLTNVTLE</sequence>
<evidence type="ECO:0000256" key="1">
    <source>
        <dbReference type="SAM" id="MobiDB-lite"/>
    </source>
</evidence>
<dbReference type="PROSITE" id="PS50234">
    <property type="entry name" value="VWFA"/>
    <property type="match status" value="1"/>
</dbReference>
<feature type="domain" description="VWFA" evidence="3">
    <location>
        <begin position="32"/>
        <end position="173"/>
    </location>
</feature>
<feature type="compositionally biased region" description="Pro residues" evidence="1">
    <location>
        <begin position="347"/>
        <end position="380"/>
    </location>
</feature>
<dbReference type="AlphaFoldDB" id="A0A2W2BAJ6"/>
<dbReference type="SMART" id="SM00327">
    <property type="entry name" value="VWA"/>
    <property type="match status" value="1"/>
</dbReference>
<dbReference type="SUPFAM" id="SSF53300">
    <property type="entry name" value="vWA-like"/>
    <property type="match status" value="1"/>
</dbReference>
<comment type="caution">
    <text evidence="4">The sequence shown here is derived from an EMBL/GenBank/DDBJ whole genome shotgun (WGS) entry which is preliminary data.</text>
</comment>
<protein>
    <recommendedName>
        <fullName evidence="3">VWFA domain-containing protein</fullName>
    </recommendedName>
</protein>
<evidence type="ECO:0000256" key="2">
    <source>
        <dbReference type="SAM" id="SignalP"/>
    </source>
</evidence>
<dbReference type="RefSeq" id="WP_110998940.1">
    <property type="nucleotide sequence ID" value="NZ_QKTW01000016.1"/>
</dbReference>